<protein>
    <submittedName>
        <fullName evidence="1">Uncharacterized protein</fullName>
    </submittedName>
</protein>
<dbReference type="EMBL" id="BTRK01000002">
    <property type="protein sequence ID" value="GMR38778.1"/>
    <property type="molecule type" value="Genomic_DNA"/>
</dbReference>
<proteinExistence type="predicted"/>
<reference evidence="2" key="1">
    <citation type="submission" date="2022-10" db="EMBL/GenBank/DDBJ databases">
        <title>Genome assembly of Pristionchus species.</title>
        <authorList>
            <person name="Yoshida K."/>
            <person name="Sommer R.J."/>
        </authorList>
    </citation>
    <scope>NUCLEOTIDE SEQUENCE [LARGE SCALE GENOMIC DNA]</scope>
    <source>
        <strain evidence="2">RS5460</strain>
    </source>
</reference>
<sequence>MEQQGRVVFRNLELTVLIVKRDEQSLRLRNQRDHLRHTYPMPRMARSSGQLAIPPWGNRERDRHLSEVAPSLIEF</sequence>
<name>A0AAN5C602_9BILA</name>
<comment type="caution">
    <text evidence="1">The sequence shown here is derived from an EMBL/GenBank/DDBJ whole genome shotgun (WGS) entry which is preliminary data.</text>
</comment>
<accession>A0AAN5C602</accession>
<organism evidence="1 2">
    <name type="scientific">Pristionchus mayeri</name>
    <dbReference type="NCBI Taxonomy" id="1317129"/>
    <lineage>
        <taxon>Eukaryota</taxon>
        <taxon>Metazoa</taxon>
        <taxon>Ecdysozoa</taxon>
        <taxon>Nematoda</taxon>
        <taxon>Chromadorea</taxon>
        <taxon>Rhabditida</taxon>
        <taxon>Rhabditina</taxon>
        <taxon>Diplogasteromorpha</taxon>
        <taxon>Diplogasteroidea</taxon>
        <taxon>Neodiplogasteridae</taxon>
        <taxon>Pristionchus</taxon>
    </lineage>
</organism>
<dbReference type="Proteomes" id="UP001328107">
    <property type="component" value="Unassembled WGS sequence"/>
</dbReference>
<keyword evidence="2" id="KW-1185">Reference proteome</keyword>
<evidence type="ECO:0000313" key="1">
    <source>
        <dbReference type="EMBL" id="GMR38778.1"/>
    </source>
</evidence>
<dbReference type="AlphaFoldDB" id="A0AAN5C602"/>
<gene>
    <name evidence="1" type="ORF">PMAYCL1PPCAC_08973</name>
</gene>
<evidence type="ECO:0000313" key="2">
    <source>
        <dbReference type="Proteomes" id="UP001328107"/>
    </source>
</evidence>
<feature type="non-terminal residue" evidence="1">
    <location>
        <position position="75"/>
    </location>
</feature>